<dbReference type="InterPro" id="IPR051781">
    <property type="entry name" value="Metallo-dep_Hydrolase"/>
</dbReference>
<dbReference type="Gene3D" id="3.40.50.10910">
    <property type="entry name" value="Amidohydrolase"/>
    <property type="match status" value="1"/>
</dbReference>
<dbReference type="Gene3D" id="1.20.58.520">
    <property type="entry name" value="Amidohydrolase"/>
    <property type="match status" value="1"/>
</dbReference>
<feature type="domain" description="Amidohydrolase-related" evidence="1">
    <location>
        <begin position="200"/>
        <end position="457"/>
    </location>
</feature>
<dbReference type="SUPFAM" id="SSF51556">
    <property type="entry name" value="Metallo-dependent hydrolases"/>
    <property type="match status" value="1"/>
</dbReference>
<dbReference type="Gene3D" id="2.30.40.10">
    <property type="entry name" value="Urease, subunit C, domain 1"/>
    <property type="match status" value="1"/>
</dbReference>
<dbReference type="InterPro" id="IPR032466">
    <property type="entry name" value="Metal_Hydrolase"/>
</dbReference>
<accession>A0A0F9P8X1</accession>
<dbReference type="Gene3D" id="3.30.110.90">
    <property type="entry name" value="Amidohydrolase"/>
    <property type="match status" value="1"/>
</dbReference>
<dbReference type="AlphaFoldDB" id="A0A0F9P8X1"/>
<gene>
    <name evidence="2" type="ORF">LCGC14_0856070</name>
</gene>
<proteinExistence type="predicted"/>
<protein>
    <recommendedName>
        <fullName evidence="1">Amidohydrolase-related domain-containing protein</fullName>
    </recommendedName>
</protein>
<dbReference type="EMBL" id="LAZR01002576">
    <property type="protein sequence ID" value="KKN28275.1"/>
    <property type="molecule type" value="Genomic_DNA"/>
</dbReference>
<evidence type="ECO:0000259" key="1">
    <source>
        <dbReference type="Pfam" id="PF01979"/>
    </source>
</evidence>
<evidence type="ECO:0000313" key="2">
    <source>
        <dbReference type="EMBL" id="KKN28275.1"/>
    </source>
</evidence>
<name>A0A0F9P8X1_9ZZZZ</name>
<dbReference type="InterPro" id="IPR011059">
    <property type="entry name" value="Metal-dep_hydrolase_composite"/>
</dbReference>
<dbReference type="InterPro" id="IPR006680">
    <property type="entry name" value="Amidohydro-rel"/>
</dbReference>
<dbReference type="Pfam" id="PF01979">
    <property type="entry name" value="Amidohydro_1"/>
    <property type="match status" value="1"/>
</dbReference>
<dbReference type="PANTHER" id="PTHR43135:SF3">
    <property type="entry name" value="ALPHA-D-RIBOSE 1-METHYLPHOSPHONATE 5-TRIPHOSPHATE DIPHOSPHATASE"/>
    <property type="match status" value="1"/>
</dbReference>
<dbReference type="PROSITE" id="PS51257">
    <property type="entry name" value="PROKAR_LIPOPROTEIN"/>
    <property type="match status" value="1"/>
</dbReference>
<dbReference type="PANTHER" id="PTHR43135">
    <property type="entry name" value="ALPHA-D-RIBOSE 1-METHYLPHOSPHONATE 5-TRIPHOSPHATE DIPHOSPHATASE"/>
    <property type="match status" value="1"/>
</dbReference>
<dbReference type="SUPFAM" id="SSF51338">
    <property type="entry name" value="Composite domain of metallo-dependent hydrolases"/>
    <property type="match status" value="1"/>
</dbReference>
<dbReference type="GO" id="GO:0016810">
    <property type="term" value="F:hydrolase activity, acting on carbon-nitrogen (but not peptide) bonds"/>
    <property type="evidence" value="ECO:0007669"/>
    <property type="project" value="InterPro"/>
</dbReference>
<sequence>MDLCKSSIPFENNRFMKNIFLIFFSILFLGGCEERVVMETHFILKNVNIVDVENGVLLPARNVVIQGEKIAAIYGEDDIFLSDSVRIIDGNGKYLIPGLWDMHTHFNWNYEFSSPMLVANGVTGVREMWGDMDIIKDVRKQILIDALIAPDIYSAGAIVDGYPPFWPNSSGVKDAENAKAEVDHQVSEGVDFIKVYSLLTRDAYMAIAERSKERNIPFAGHIPLSVSIWEAVASGQQSIEHLYGILEGCSGNEKLLTPPFKKRLNIEWTNSLMDSFEPVLLDSLANYLAESETWLSPTLTVLKNIANLDDPDLIKDPRLSFMPEFIRETWNPVNDFRFKNSKTEDFEVNRKKFELQLSLLRAFEEAGVKMIVGTDFPNPYCYPGFSLHDEMQLMVNAGMTNATTLKSATYNPALFMKKQDEFGTVEVGKTASLVLLDGNPLENIGNTKRISSIFLRGRYLDREKLDKLLEMAKVNAAIAKNPF</sequence>
<organism evidence="2">
    <name type="scientific">marine sediment metagenome</name>
    <dbReference type="NCBI Taxonomy" id="412755"/>
    <lineage>
        <taxon>unclassified sequences</taxon>
        <taxon>metagenomes</taxon>
        <taxon>ecological metagenomes</taxon>
    </lineage>
</organism>
<comment type="caution">
    <text evidence="2">The sequence shown here is derived from an EMBL/GenBank/DDBJ whole genome shotgun (WGS) entry which is preliminary data.</text>
</comment>
<reference evidence="2" key="1">
    <citation type="journal article" date="2015" name="Nature">
        <title>Complex archaea that bridge the gap between prokaryotes and eukaryotes.</title>
        <authorList>
            <person name="Spang A."/>
            <person name="Saw J.H."/>
            <person name="Jorgensen S.L."/>
            <person name="Zaremba-Niedzwiedzka K."/>
            <person name="Martijn J."/>
            <person name="Lind A.E."/>
            <person name="van Eijk R."/>
            <person name="Schleper C."/>
            <person name="Guy L."/>
            <person name="Ettema T.J."/>
        </authorList>
    </citation>
    <scope>NUCLEOTIDE SEQUENCE</scope>
</reference>